<reference evidence="7" key="2">
    <citation type="submission" date="2023-08" db="EMBL/GenBank/DDBJ databases">
        <title>Identification and characterization of horizontal gene transfer across gut microbiota members of farm animals based on homology search.</title>
        <authorList>
            <person name="Schwarzerova J."/>
            <person name="Nykrynova M."/>
            <person name="Jureckova K."/>
            <person name="Cejkova D."/>
            <person name="Rychlik I."/>
        </authorList>
    </citation>
    <scope>NUCLEOTIDE SEQUENCE</scope>
    <source>
        <strain evidence="7">ET15</strain>
        <strain evidence="6">ET37</strain>
    </source>
</reference>
<comment type="similarity">
    <text evidence="1 5">Belongs to the 5-formyltetrahydrofolate cyclo-ligase family.</text>
</comment>
<comment type="caution">
    <text evidence="7">The sequence shown here is derived from an EMBL/GenBank/DDBJ whole genome shotgun (WGS) entry which is preliminary data.</text>
</comment>
<dbReference type="GO" id="GO:0030272">
    <property type="term" value="F:5-formyltetrahydrofolate cyclo-ligase activity"/>
    <property type="evidence" value="ECO:0007669"/>
    <property type="project" value="UniProtKB-EC"/>
</dbReference>
<dbReference type="EMBL" id="JAUEIE010000017">
    <property type="protein sequence ID" value="MDN0023722.1"/>
    <property type="molecule type" value="Genomic_DNA"/>
</dbReference>
<keyword evidence="5" id="KW-0479">Metal-binding</keyword>
<dbReference type="RefSeq" id="WP_289826187.1">
    <property type="nucleotide sequence ID" value="NZ_JAUEIE010000017.1"/>
</dbReference>
<evidence type="ECO:0000256" key="1">
    <source>
        <dbReference type="ARBA" id="ARBA00010638"/>
    </source>
</evidence>
<evidence type="ECO:0000256" key="4">
    <source>
        <dbReference type="PIRSR" id="PIRSR006806-1"/>
    </source>
</evidence>
<dbReference type="EMBL" id="JAUEIF010000011">
    <property type="protein sequence ID" value="MDN0026060.1"/>
    <property type="molecule type" value="Genomic_DNA"/>
</dbReference>
<keyword evidence="2 4" id="KW-0547">Nucleotide-binding</keyword>
<comment type="catalytic activity">
    <reaction evidence="5">
        <text>(6S)-5-formyl-5,6,7,8-tetrahydrofolate + ATP = (6R)-5,10-methenyltetrahydrofolate + ADP + phosphate</text>
        <dbReference type="Rhea" id="RHEA:10488"/>
        <dbReference type="ChEBI" id="CHEBI:30616"/>
        <dbReference type="ChEBI" id="CHEBI:43474"/>
        <dbReference type="ChEBI" id="CHEBI:57455"/>
        <dbReference type="ChEBI" id="CHEBI:57457"/>
        <dbReference type="ChEBI" id="CHEBI:456216"/>
        <dbReference type="EC" id="6.3.3.2"/>
    </reaction>
</comment>
<dbReference type="Proteomes" id="UP001168478">
    <property type="component" value="Unassembled WGS sequence"/>
</dbReference>
<dbReference type="GO" id="GO:0009396">
    <property type="term" value="P:folic acid-containing compound biosynthetic process"/>
    <property type="evidence" value="ECO:0007669"/>
    <property type="project" value="TreeGrafter"/>
</dbReference>
<evidence type="ECO:0000256" key="3">
    <source>
        <dbReference type="ARBA" id="ARBA00022840"/>
    </source>
</evidence>
<dbReference type="AlphaFoldDB" id="A0AAW7JW51"/>
<dbReference type="GO" id="GO:0035999">
    <property type="term" value="P:tetrahydrofolate interconversion"/>
    <property type="evidence" value="ECO:0007669"/>
    <property type="project" value="TreeGrafter"/>
</dbReference>
<evidence type="ECO:0000313" key="9">
    <source>
        <dbReference type="Proteomes" id="UP001168478"/>
    </source>
</evidence>
<dbReference type="SUPFAM" id="SSF100950">
    <property type="entry name" value="NagB/RpiA/CoA transferase-like"/>
    <property type="match status" value="1"/>
</dbReference>
<proteinExistence type="inferred from homology"/>
<dbReference type="InterPro" id="IPR002698">
    <property type="entry name" value="FTHF_cligase"/>
</dbReference>
<dbReference type="InterPro" id="IPR037171">
    <property type="entry name" value="NagB/RpiA_transferase-like"/>
</dbReference>
<dbReference type="Gene3D" id="3.40.50.10420">
    <property type="entry name" value="NagB/RpiA/CoA transferase-like"/>
    <property type="match status" value="1"/>
</dbReference>
<evidence type="ECO:0000313" key="6">
    <source>
        <dbReference type="EMBL" id="MDN0023722.1"/>
    </source>
</evidence>
<name>A0AAW7JW51_9BACT</name>
<keyword evidence="8" id="KW-1185">Reference proteome</keyword>
<comment type="cofactor">
    <cofactor evidence="5">
        <name>Mg(2+)</name>
        <dbReference type="ChEBI" id="CHEBI:18420"/>
    </cofactor>
</comment>
<protein>
    <recommendedName>
        <fullName evidence="5">5-formyltetrahydrofolate cyclo-ligase</fullName>
        <ecNumber evidence="5">6.3.3.2</ecNumber>
    </recommendedName>
</protein>
<dbReference type="EC" id="6.3.3.2" evidence="5"/>
<dbReference type="PANTHER" id="PTHR23407">
    <property type="entry name" value="ATPASE INHIBITOR/5-FORMYLTETRAHYDROFOLATE CYCLO-LIGASE"/>
    <property type="match status" value="1"/>
</dbReference>
<evidence type="ECO:0000313" key="8">
    <source>
        <dbReference type="Proteomes" id="UP001167831"/>
    </source>
</evidence>
<feature type="binding site" evidence="4">
    <location>
        <begin position="4"/>
        <end position="8"/>
    </location>
    <ligand>
        <name>ATP</name>
        <dbReference type="ChEBI" id="CHEBI:30616"/>
    </ligand>
</feature>
<keyword evidence="7" id="KW-0436">Ligase</keyword>
<gene>
    <name evidence="6" type="ORF">QVN81_11960</name>
    <name evidence="7" type="ORF">QVN84_11090</name>
</gene>
<feature type="binding site" evidence="4">
    <location>
        <begin position="131"/>
        <end position="139"/>
    </location>
    <ligand>
        <name>ATP</name>
        <dbReference type="ChEBI" id="CHEBI:30616"/>
    </ligand>
</feature>
<keyword evidence="5" id="KW-0460">Magnesium</keyword>
<sequence>MLRKEEIRQQIKRRKRQFTEEQLRELSLAIIDRLLGHPRIKKAKRILMYYSLPDEVYTHEAIIQLVNEGKEVFLPVVLDNFEMELHKFSRKDNMSEGAFNIMEPIGHKYTDFDSIDVAVIPAIAYDEKNNRLGRGKGYYDRFLSKIPLAYKIGICFDFQKITDIPADNNDVPVDEVI</sequence>
<organism evidence="7 9">
    <name type="scientific">Leyella lascolaii</name>
    <dbReference type="NCBI Taxonomy" id="1776379"/>
    <lineage>
        <taxon>Bacteria</taxon>
        <taxon>Pseudomonadati</taxon>
        <taxon>Bacteroidota</taxon>
        <taxon>Bacteroidia</taxon>
        <taxon>Bacteroidales</taxon>
        <taxon>Prevotellaceae</taxon>
        <taxon>Leyella</taxon>
    </lineage>
</organism>
<dbReference type="InterPro" id="IPR024185">
    <property type="entry name" value="FTHF_cligase-like_sf"/>
</dbReference>
<dbReference type="GO" id="GO:0005524">
    <property type="term" value="F:ATP binding"/>
    <property type="evidence" value="ECO:0007669"/>
    <property type="project" value="UniProtKB-KW"/>
</dbReference>
<evidence type="ECO:0000256" key="2">
    <source>
        <dbReference type="ARBA" id="ARBA00022741"/>
    </source>
</evidence>
<evidence type="ECO:0000313" key="7">
    <source>
        <dbReference type="EMBL" id="MDN0026060.1"/>
    </source>
</evidence>
<dbReference type="Proteomes" id="UP001167831">
    <property type="component" value="Unassembled WGS sequence"/>
</dbReference>
<dbReference type="PIRSF" id="PIRSF006806">
    <property type="entry name" value="FTHF_cligase"/>
    <property type="match status" value="1"/>
</dbReference>
<feature type="binding site" evidence="4">
    <location>
        <position position="55"/>
    </location>
    <ligand>
        <name>substrate</name>
    </ligand>
</feature>
<evidence type="ECO:0000256" key="5">
    <source>
        <dbReference type="RuleBase" id="RU361279"/>
    </source>
</evidence>
<dbReference type="Pfam" id="PF01812">
    <property type="entry name" value="5-FTHF_cyc-lig"/>
    <property type="match status" value="1"/>
</dbReference>
<dbReference type="NCBIfam" id="TIGR02727">
    <property type="entry name" value="MTHFS_bact"/>
    <property type="match status" value="1"/>
</dbReference>
<dbReference type="GO" id="GO:0046872">
    <property type="term" value="F:metal ion binding"/>
    <property type="evidence" value="ECO:0007669"/>
    <property type="project" value="UniProtKB-KW"/>
</dbReference>
<dbReference type="PANTHER" id="PTHR23407:SF1">
    <property type="entry name" value="5-FORMYLTETRAHYDROFOLATE CYCLO-LIGASE"/>
    <property type="match status" value="1"/>
</dbReference>
<keyword evidence="3 4" id="KW-0067">ATP-binding</keyword>
<accession>A0AAW7JW51</accession>
<reference evidence="7" key="1">
    <citation type="submission" date="2023-06" db="EMBL/GenBank/DDBJ databases">
        <authorList>
            <person name="Zeman M."/>
            <person name="Kubasova T."/>
            <person name="Jahodarova E."/>
            <person name="Nykrynova M."/>
            <person name="Rychlik I."/>
        </authorList>
    </citation>
    <scope>NUCLEOTIDE SEQUENCE</scope>
    <source>
        <strain evidence="7">ET15</strain>
        <strain evidence="6">ET37</strain>
    </source>
</reference>